<proteinExistence type="predicted"/>
<protein>
    <submittedName>
        <fullName evidence="2">Uncharacterized protein</fullName>
    </submittedName>
</protein>
<dbReference type="EnsemblMetazoa" id="GBRI020836-RA">
    <property type="protein sequence ID" value="GBRI020836-PA"/>
    <property type="gene ID" value="GBRI020836"/>
</dbReference>
<reference evidence="3" key="1">
    <citation type="submission" date="2014-03" db="EMBL/GenBank/DDBJ databases">
        <authorList>
            <person name="Aksoy S."/>
            <person name="Warren W."/>
            <person name="Wilson R.K."/>
        </authorList>
    </citation>
    <scope>NUCLEOTIDE SEQUENCE [LARGE SCALE GENOMIC DNA]</scope>
    <source>
        <strain evidence="3">IAEA</strain>
    </source>
</reference>
<evidence type="ECO:0000256" key="1">
    <source>
        <dbReference type="SAM" id="Phobius"/>
    </source>
</evidence>
<evidence type="ECO:0000313" key="3">
    <source>
        <dbReference type="Proteomes" id="UP000091820"/>
    </source>
</evidence>
<reference evidence="2" key="2">
    <citation type="submission" date="2020-05" db="UniProtKB">
        <authorList>
            <consortium name="EnsemblMetazoa"/>
        </authorList>
    </citation>
    <scope>IDENTIFICATION</scope>
    <source>
        <strain evidence="2">IAEA</strain>
    </source>
</reference>
<accession>A0A1A9WIB7</accession>
<sequence>MHVNEFDDDEAIPLASSVLNEFICNFNCKILRLGKFGSEEQRLTPPPAWQLMRLGSLHSSMPYIVSEQATLNIVVTSSPNLMSRNRMCDKERLFIIYCDLIESLILLYLFVAYLEHLLHLQHQLSGLCYVTRTTNFIRIFCAGVFSGEVLSV</sequence>
<name>A0A1A9WIB7_9MUSC</name>
<keyword evidence="1" id="KW-0812">Transmembrane</keyword>
<dbReference type="AlphaFoldDB" id="A0A1A9WIB7"/>
<dbReference type="VEuPathDB" id="VectorBase:GBRI020836"/>
<keyword evidence="1" id="KW-0472">Membrane</keyword>
<keyword evidence="1" id="KW-1133">Transmembrane helix</keyword>
<feature type="transmembrane region" description="Helical" evidence="1">
    <location>
        <begin position="93"/>
        <end position="114"/>
    </location>
</feature>
<evidence type="ECO:0000313" key="2">
    <source>
        <dbReference type="EnsemblMetazoa" id="GBRI020836-PA"/>
    </source>
</evidence>
<dbReference type="Proteomes" id="UP000091820">
    <property type="component" value="Unassembled WGS sequence"/>
</dbReference>
<organism evidence="2 3">
    <name type="scientific">Glossina brevipalpis</name>
    <dbReference type="NCBI Taxonomy" id="37001"/>
    <lineage>
        <taxon>Eukaryota</taxon>
        <taxon>Metazoa</taxon>
        <taxon>Ecdysozoa</taxon>
        <taxon>Arthropoda</taxon>
        <taxon>Hexapoda</taxon>
        <taxon>Insecta</taxon>
        <taxon>Pterygota</taxon>
        <taxon>Neoptera</taxon>
        <taxon>Endopterygota</taxon>
        <taxon>Diptera</taxon>
        <taxon>Brachycera</taxon>
        <taxon>Muscomorpha</taxon>
        <taxon>Hippoboscoidea</taxon>
        <taxon>Glossinidae</taxon>
        <taxon>Glossina</taxon>
    </lineage>
</organism>
<keyword evidence="3" id="KW-1185">Reference proteome</keyword>